<dbReference type="Gene3D" id="3.40.630.30">
    <property type="match status" value="1"/>
</dbReference>
<dbReference type="Pfam" id="PF00583">
    <property type="entry name" value="Acetyltransf_1"/>
    <property type="match status" value="1"/>
</dbReference>
<keyword evidence="3" id="KW-1185">Reference proteome</keyword>
<dbReference type="Proteomes" id="UP000019184">
    <property type="component" value="Unassembled WGS sequence"/>
</dbReference>
<dbReference type="OrthoDB" id="4016818at2"/>
<evidence type="ECO:0000313" key="2">
    <source>
        <dbReference type="EMBL" id="CDH43447.1"/>
    </source>
</evidence>
<evidence type="ECO:0000259" key="1">
    <source>
        <dbReference type="PROSITE" id="PS51186"/>
    </source>
</evidence>
<dbReference type="InterPro" id="IPR000182">
    <property type="entry name" value="GNAT_dom"/>
</dbReference>
<dbReference type="InterPro" id="IPR016181">
    <property type="entry name" value="Acyl_CoA_acyltransferase"/>
</dbReference>
<gene>
    <name evidence="2" type="ORF">BN874_120098</name>
</gene>
<proteinExistence type="predicted"/>
<dbReference type="CDD" id="cd04301">
    <property type="entry name" value="NAT_SF"/>
    <property type="match status" value="1"/>
</dbReference>
<dbReference type="SUPFAM" id="SSF55729">
    <property type="entry name" value="Acyl-CoA N-acyltransferases (Nat)"/>
    <property type="match status" value="1"/>
</dbReference>
<accession>A0A7U7J1K6</accession>
<feature type="domain" description="N-acetyltransferase" evidence="1">
    <location>
        <begin position="26"/>
        <end position="152"/>
    </location>
</feature>
<evidence type="ECO:0000313" key="3">
    <source>
        <dbReference type="Proteomes" id="UP000019184"/>
    </source>
</evidence>
<protein>
    <submittedName>
        <fullName evidence="2">GCN5-related N-acetyltransferase</fullName>
    </submittedName>
</protein>
<name>A0A7U7J1K6_9GAMM</name>
<dbReference type="PROSITE" id="PS51186">
    <property type="entry name" value="GNAT"/>
    <property type="match status" value="1"/>
</dbReference>
<dbReference type="GO" id="GO:0016747">
    <property type="term" value="F:acyltransferase activity, transferring groups other than amino-acyl groups"/>
    <property type="evidence" value="ECO:0007669"/>
    <property type="project" value="InterPro"/>
</dbReference>
<reference evidence="2 3" key="1">
    <citation type="journal article" date="2014" name="ISME J.">
        <title>Candidatus Competibacter-lineage genomes retrieved from metagenomes reveal functional metabolic diversity.</title>
        <authorList>
            <person name="McIlroy S.J."/>
            <person name="Albertsen M."/>
            <person name="Andresen E.K."/>
            <person name="Saunders A.M."/>
            <person name="Kristiansen R."/>
            <person name="Stokholm-Bjerregaard M."/>
            <person name="Nielsen K.L."/>
            <person name="Nielsen P.H."/>
        </authorList>
    </citation>
    <scope>NUCLEOTIDE SEQUENCE [LARGE SCALE GENOMIC DNA]</scope>
    <source>
        <strain evidence="2 3">Run_B_J11</strain>
    </source>
</reference>
<sequence>MSDMLVKLYDLPEKAPVLHRMAAQNIVIRPPTVWDQRMLVQWVKRHFGHGWVPECEYAFRTLPPSCFIAVREQALLGFACYDCTAKNFFGPTGVAESARGNGIGTALLLTALARMRTDGYGYAIIGGVGPTAFYTQTVGACVIEGSSPGIYR</sequence>
<comment type="caution">
    <text evidence="2">The sequence shown here is derived from an EMBL/GenBank/DDBJ whole genome shotgun (WGS) entry which is preliminary data.</text>
</comment>
<organism evidence="2 3">
    <name type="scientific">Candidatus Contendobacter odensis Run_B_J11</name>
    <dbReference type="NCBI Taxonomy" id="1400861"/>
    <lineage>
        <taxon>Bacteria</taxon>
        <taxon>Pseudomonadati</taxon>
        <taxon>Pseudomonadota</taxon>
        <taxon>Gammaproteobacteria</taxon>
        <taxon>Candidatus Competibacteraceae</taxon>
        <taxon>Candidatus Contendibacter</taxon>
    </lineage>
</organism>
<dbReference type="EMBL" id="CBTK010000024">
    <property type="protein sequence ID" value="CDH43447.1"/>
    <property type="molecule type" value="Genomic_DNA"/>
</dbReference>
<dbReference type="AlphaFoldDB" id="A0A7U7J1K6"/>